<name>A0A914ZW12_PARUN</name>
<dbReference type="WBParaSite" id="PgB36X_g006_t01">
    <property type="protein sequence ID" value="PgB36X_g006_t01"/>
    <property type="gene ID" value="PgB36X_g006"/>
</dbReference>
<sequence>MQVFIWLIERLPEALVHDKVNDVNELWFRHRKQFPFIRRAQKCSHLYFLYFRMLFVAALNAFLVNCLASVICCVTTEHC</sequence>
<evidence type="ECO:0000256" key="1">
    <source>
        <dbReference type="SAM" id="Phobius"/>
    </source>
</evidence>
<keyword evidence="2" id="KW-1185">Reference proteome</keyword>
<protein>
    <submittedName>
        <fullName evidence="3">Uncharacterized protein</fullName>
    </submittedName>
</protein>
<keyword evidence="1" id="KW-0472">Membrane</keyword>
<accession>A0A914ZW12</accession>
<organism evidence="2 3">
    <name type="scientific">Parascaris univalens</name>
    <name type="common">Nematode worm</name>
    <dbReference type="NCBI Taxonomy" id="6257"/>
    <lineage>
        <taxon>Eukaryota</taxon>
        <taxon>Metazoa</taxon>
        <taxon>Ecdysozoa</taxon>
        <taxon>Nematoda</taxon>
        <taxon>Chromadorea</taxon>
        <taxon>Rhabditida</taxon>
        <taxon>Spirurina</taxon>
        <taxon>Ascaridomorpha</taxon>
        <taxon>Ascaridoidea</taxon>
        <taxon>Ascarididae</taxon>
        <taxon>Parascaris</taxon>
    </lineage>
</organism>
<feature type="transmembrane region" description="Helical" evidence="1">
    <location>
        <begin position="47"/>
        <end position="71"/>
    </location>
</feature>
<dbReference type="AlphaFoldDB" id="A0A914ZW12"/>
<reference evidence="3" key="1">
    <citation type="submission" date="2022-11" db="UniProtKB">
        <authorList>
            <consortium name="WormBaseParasite"/>
        </authorList>
    </citation>
    <scope>IDENTIFICATION</scope>
</reference>
<evidence type="ECO:0000313" key="2">
    <source>
        <dbReference type="Proteomes" id="UP000887569"/>
    </source>
</evidence>
<keyword evidence="1" id="KW-1133">Transmembrane helix</keyword>
<proteinExistence type="predicted"/>
<keyword evidence="1" id="KW-0812">Transmembrane</keyword>
<dbReference type="Proteomes" id="UP000887569">
    <property type="component" value="Unplaced"/>
</dbReference>
<evidence type="ECO:0000313" key="3">
    <source>
        <dbReference type="WBParaSite" id="PgB36X_g006_t01"/>
    </source>
</evidence>